<dbReference type="SUPFAM" id="SSF53098">
    <property type="entry name" value="Ribonuclease H-like"/>
    <property type="match status" value="1"/>
</dbReference>
<name>X1M065_9ZZZZ</name>
<dbReference type="InterPro" id="IPR012337">
    <property type="entry name" value="RNaseH-like_sf"/>
</dbReference>
<sequence>MKKLKFQTDNGSEFIGCFRQDRTRDGFEKVVEGFGSIHKRIPPRAWSYNSDVETVHRTIEDEFYDIENFESIKDFHQRVASYQAWYNLVRPNMN</sequence>
<comment type="caution">
    <text evidence="2">The sequence shown here is derived from an EMBL/GenBank/DDBJ whole genome shotgun (WGS) entry which is preliminary data.</text>
</comment>
<dbReference type="InterPro" id="IPR036397">
    <property type="entry name" value="RNaseH_sf"/>
</dbReference>
<dbReference type="EMBL" id="BARV01014919">
    <property type="protein sequence ID" value="GAI24763.1"/>
    <property type="molecule type" value="Genomic_DNA"/>
</dbReference>
<feature type="non-terminal residue" evidence="2">
    <location>
        <position position="94"/>
    </location>
</feature>
<proteinExistence type="predicted"/>
<reference evidence="2" key="1">
    <citation type="journal article" date="2014" name="Front. Microbiol.">
        <title>High frequency of phylogenetically diverse reductive dehalogenase-homologous genes in deep subseafloor sedimentary metagenomes.</title>
        <authorList>
            <person name="Kawai M."/>
            <person name="Futagami T."/>
            <person name="Toyoda A."/>
            <person name="Takaki Y."/>
            <person name="Nishi S."/>
            <person name="Hori S."/>
            <person name="Arai W."/>
            <person name="Tsubouchi T."/>
            <person name="Morono Y."/>
            <person name="Uchiyama I."/>
            <person name="Ito T."/>
            <person name="Fujiyama A."/>
            <person name="Inagaki F."/>
            <person name="Takami H."/>
        </authorList>
    </citation>
    <scope>NUCLEOTIDE SEQUENCE</scope>
    <source>
        <strain evidence="2">Expedition CK06-06</strain>
    </source>
</reference>
<dbReference type="GO" id="GO:0015074">
    <property type="term" value="P:DNA integration"/>
    <property type="evidence" value="ECO:0007669"/>
    <property type="project" value="InterPro"/>
</dbReference>
<dbReference type="AlphaFoldDB" id="X1M065"/>
<dbReference type="GO" id="GO:0003676">
    <property type="term" value="F:nucleic acid binding"/>
    <property type="evidence" value="ECO:0007669"/>
    <property type="project" value="InterPro"/>
</dbReference>
<dbReference type="PROSITE" id="PS50994">
    <property type="entry name" value="INTEGRASE"/>
    <property type="match status" value="1"/>
</dbReference>
<accession>X1M065</accession>
<dbReference type="InterPro" id="IPR001584">
    <property type="entry name" value="Integrase_cat-core"/>
</dbReference>
<feature type="domain" description="Integrase catalytic" evidence="1">
    <location>
        <begin position="1"/>
        <end position="94"/>
    </location>
</feature>
<organism evidence="2">
    <name type="scientific">marine sediment metagenome</name>
    <dbReference type="NCBI Taxonomy" id="412755"/>
    <lineage>
        <taxon>unclassified sequences</taxon>
        <taxon>metagenomes</taxon>
        <taxon>ecological metagenomes</taxon>
    </lineage>
</organism>
<gene>
    <name evidence="2" type="ORF">S06H3_25877</name>
</gene>
<dbReference type="Pfam" id="PF13683">
    <property type="entry name" value="rve_3"/>
    <property type="match status" value="1"/>
</dbReference>
<evidence type="ECO:0000313" key="2">
    <source>
        <dbReference type="EMBL" id="GAI24763.1"/>
    </source>
</evidence>
<dbReference type="Gene3D" id="3.30.420.10">
    <property type="entry name" value="Ribonuclease H-like superfamily/Ribonuclease H"/>
    <property type="match status" value="1"/>
</dbReference>
<protein>
    <recommendedName>
        <fullName evidence="1">Integrase catalytic domain-containing protein</fullName>
    </recommendedName>
</protein>
<evidence type="ECO:0000259" key="1">
    <source>
        <dbReference type="PROSITE" id="PS50994"/>
    </source>
</evidence>